<reference evidence="3" key="1">
    <citation type="submission" date="2019-07" db="EMBL/GenBank/DDBJ databases">
        <title>De Novo Assembly of kiwifruit Actinidia rufa.</title>
        <authorList>
            <person name="Sugita-Konishi S."/>
            <person name="Sato K."/>
            <person name="Mori E."/>
            <person name="Abe Y."/>
            <person name="Kisaki G."/>
            <person name="Hamano K."/>
            <person name="Suezawa K."/>
            <person name="Otani M."/>
            <person name="Fukuda T."/>
            <person name="Manabe T."/>
            <person name="Gomi K."/>
            <person name="Tabuchi M."/>
            <person name="Akimitsu K."/>
            <person name="Kataoka I."/>
        </authorList>
    </citation>
    <scope>NUCLEOTIDE SEQUENCE [LARGE SCALE GENOMIC DNA]</scope>
    <source>
        <strain evidence="3">cv. Fuchu</strain>
    </source>
</reference>
<feature type="region of interest" description="Disordered" evidence="1">
    <location>
        <begin position="1"/>
        <end position="47"/>
    </location>
</feature>
<feature type="compositionally biased region" description="Basic and acidic residues" evidence="1">
    <location>
        <begin position="17"/>
        <end position="29"/>
    </location>
</feature>
<accession>A0A7J0DXE1</accession>
<dbReference type="AlphaFoldDB" id="A0A7J0DXE1"/>
<organism evidence="2 3">
    <name type="scientific">Actinidia rufa</name>
    <dbReference type="NCBI Taxonomy" id="165716"/>
    <lineage>
        <taxon>Eukaryota</taxon>
        <taxon>Viridiplantae</taxon>
        <taxon>Streptophyta</taxon>
        <taxon>Embryophyta</taxon>
        <taxon>Tracheophyta</taxon>
        <taxon>Spermatophyta</taxon>
        <taxon>Magnoliopsida</taxon>
        <taxon>eudicotyledons</taxon>
        <taxon>Gunneridae</taxon>
        <taxon>Pentapetalae</taxon>
        <taxon>asterids</taxon>
        <taxon>Ericales</taxon>
        <taxon>Actinidiaceae</taxon>
        <taxon>Actinidia</taxon>
    </lineage>
</organism>
<evidence type="ECO:0000313" key="2">
    <source>
        <dbReference type="EMBL" id="GFS44821.1"/>
    </source>
</evidence>
<gene>
    <name evidence="2" type="ORF">Acr_00g0092180</name>
</gene>
<comment type="caution">
    <text evidence="2">The sequence shown here is derived from an EMBL/GenBank/DDBJ whole genome shotgun (WGS) entry which is preliminary data.</text>
</comment>
<proteinExistence type="predicted"/>
<keyword evidence="3" id="KW-1185">Reference proteome</keyword>
<name>A0A7J0DXE1_9ERIC</name>
<feature type="compositionally biased region" description="Gly residues" evidence="1">
    <location>
        <begin position="33"/>
        <end position="47"/>
    </location>
</feature>
<dbReference type="Proteomes" id="UP000585474">
    <property type="component" value="Unassembled WGS sequence"/>
</dbReference>
<protein>
    <submittedName>
        <fullName evidence="2">Uncharacterized protein</fullName>
    </submittedName>
</protein>
<evidence type="ECO:0000256" key="1">
    <source>
        <dbReference type="SAM" id="MobiDB-lite"/>
    </source>
</evidence>
<evidence type="ECO:0000313" key="3">
    <source>
        <dbReference type="Proteomes" id="UP000585474"/>
    </source>
</evidence>
<dbReference type="EMBL" id="BJWL01000442">
    <property type="protein sequence ID" value="GFS44821.1"/>
    <property type="molecule type" value="Genomic_DNA"/>
</dbReference>
<sequence length="130" mass="14051">MEGQRLIREGKRKGRREKGLARDDVERQRLRSGGMGNIGGGGDSGKVGGGCSICRRWRVVEWWRRQKVAADMVVVELVDRDGGGGDGEAKLDGWWYYSGGCNNGMVMGVDSICNGRMVMEVKGGGDNNGG</sequence>